<proteinExistence type="predicted"/>
<keyword evidence="3" id="KW-1185">Reference proteome</keyword>
<feature type="region of interest" description="Disordered" evidence="1">
    <location>
        <begin position="81"/>
        <end position="114"/>
    </location>
</feature>
<organism evidence="2 3">
    <name type="scientific">Subtercola frigoramans</name>
    <dbReference type="NCBI Taxonomy" id="120298"/>
    <lineage>
        <taxon>Bacteria</taxon>
        <taxon>Bacillati</taxon>
        <taxon>Actinomycetota</taxon>
        <taxon>Actinomycetes</taxon>
        <taxon>Micrococcales</taxon>
        <taxon>Microbacteriaceae</taxon>
        <taxon>Subtercola</taxon>
    </lineage>
</organism>
<dbReference type="Proteomes" id="UP000776164">
    <property type="component" value="Unassembled WGS sequence"/>
</dbReference>
<evidence type="ECO:0000256" key="1">
    <source>
        <dbReference type="SAM" id="MobiDB-lite"/>
    </source>
</evidence>
<sequence>MAERYADHDVRLTIFSDFELFDDDLDDIFNRLKGFPGQVHAVVLSAEPPPDLRGENISITRISHDDPLGAVAAAVHRSLTATRRGRRLSPLHELRTQPSIPPLSPENSSKKADL</sequence>
<evidence type="ECO:0000313" key="2">
    <source>
        <dbReference type="EMBL" id="MBM7472496.1"/>
    </source>
</evidence>
<evidence type="ECO:0000313" key="3">
    <source>
        <dbReference type="Proteomes" id="UP000776164"/>
    </source>
</evidence>
<gene>
    <name evidence="2" type="ORF">JOE66_002130</name>
</gene>
<dbReference type="RefSeq" id="WP_205109291.1">
    <property type="nucleotide sequence ID" value="NZ_BAAAHT010000004.1"/>
</dbReference>
<comment type="caution">
    <text evidence="2">The sequence shown here is derived from an EMBL/GenBank/DDBJ whole genome shotgun (WGS) entry which is preliminary data.</text>
</comment>
<name>A0ABS2L5W9_9MICO</name>
<reference evidence="2 3" key="1">
    <citation type="submission" date="2021-01" db="EMBL/GenBank/DDBJ databases">
        <title>Sequencing the genomes of 1000 actinobacteria strains.</title>
        <authorList>
            <person name="Klenk H.-P."/>
        </authorList>
    </citation>
    <scope>NUCLEOTIDE SEQUENCE [LARGE SCALE GENOMIC DNA]</scope>
    <source>
        <strain evidence="2 3">DSM 13057</strain>
    </source>
</reference>
<accession>A0ABS2L5W9</accession>
<dbReference type="EMBL" id="JAFBBU010000001">
    <property type="protein sequence ID" value="MBM7472496.1"/>
    <property type="molecule type" value="Genomic_DNA"/>
</dbReference>
<protein>
    <submittedName>
        <fullName evidence="2">Uncharacterized protein</fullName>
    </submittedName>
</protein>